<dbReference type="RefSeq" id="WP_191253588.1">
    <property type="nucleotide sequence ID" value="NZ_BNAY01000002.1"/>
</dbReference>
<accession>A0ABQ3LBG7</accession>
<gene>
    <name evidence="4" type="ORF">GCM10017790_17230</name>
</gene>
<dbReference type="Gene3D" id="3.30.70.1060">
    <property type="entry name" value="Dimeric alpha+beta barrel"/>
    <property type="match status" value="1"/>
</dbReference>
<sequence length="103" mass="10916">MFVLHLTFDDDPRRLAARPAHRERLTELHAAGHLVMAGPWQDDSGALLVFGADADMDAILGADPYYSTPGVTVNALRRWSPILGPDPAGTVSRTAAPSGKPGA</sequence>
<dbReference type="SUPFAM" id="SSF54909">
    <property type="entry name" value="Dimeric alpha+beta barrel"/>
    <property type="match status" value="1"/>
</dbReference>
<protein>
    <recommendedName>
        <fullName evidence="3">YCII-related domain-containing protein</fullName>
    </recommendedName>
</protein>
<feature type="region of interest" description="Disordered" evidence="2">
    <location>
        <begin position="83"/>
        <end position="103"/>
    </location>
</feature>
<comment type="similarity">
    <text evidence="1">Belongs to the YciI family.</text>
</comment>
<dbReference type="EMBL" id="BNAY01000002">
    <property type="protein sequence ID" value="GHH09336.1"/>
    <property type="molecule type" value="Genomic_DNA"/>
</dbReference>
<reference evidence="5" key="1">
    <citation type="journal article" date="2019" name="Int. J. Syst. Evol. Microbiol.">
        <title>The Global Catalogue of Microorganisms (GCM) 10K type strain sequencing project: providing services to taxonomists for standard genome sequencing and annotation.</title>
        <authorList>
            <consortium name="The Broad Institute Genomics Platform"/>
            <consortium name="The Broad Institute Genome Sequencing Center for Infectious Disease"/>
            <person name="Wu L."/>
            <person name="Ma J."/>
        </authorList>
    </citation>
    <scope>NUCLEOTIDE SEQUENCE [LARGE SCALE GENOMIC DNA]</scope>
    <source>
        <strain evidence="5">CGMCC 4.7683</strain>
    </source>
</reference>
<dbReference type="InterPro" id="IPR011008">
    <property type="entry name" value="Dimeric_a/b-barrel"/>
</dbReference>
<comment type="caution">
    <text evidence="4">The sequence shown here is derived from an EMBL/GenBank/DDBJ whole genome shotgun (WGS) entry which is preliminary data.</text>
</comment>
<evidence type="ECO:0000256" key="1">
    <source>
        <dbReference type="ARBA" id="ARBA00007689"/>
    </source>
</evidence>
<evidence type="ECO:0000313" key="4">
    <source>
        <dbReference type="EMBL" id="GHH09336.1"/>
    </source>
</evidence>
<evidence type="ECO:0000256" key="2">
    <source>
        <dbReference type="SAM" id="MobiDB-lite"/>
    </source>
</evidence>
<dbReference type="Proteomes" id="UP000635387">
    <property type="component" value="Unassembled WGS sequence"/>
</dbReference>
<keyword evidence="5" id="KW-1185">Reference proteome</keyword>
<feature type="domain" description="YCII-related" evidence="3">
    <location>
        <begin position="3"/>
        <end position="79"/>
    </location>
</feature>
<dbReference type="InterPro" id="IPR005545">
    <property type="entry name" value="YCII"/>
</dbReference>
<dbReference type="Pfam" id="PF03795">
    <property type="entry name" value="YCII"/>
    <property type="match status" value="1"/>
</dbReference>
<evidence type="ECO:0000259" key="3">
    <source>
        <dbReference type="Pfam" id="PF03795"/>
    </source>
</evidence>
<organism evidence="4 5">
    <name type="scientific">Amycolatopsis oliviviridis</name>
    <dbReference type="NCBI Taxonomy" id="1471590"/>
    <lineage>
        <taxon>Bacteria</taxon>
        <taxon>Bacillati</taxon>
        <taxon>Actinomycetota</taxon>
        <taxon>Actinomycetes</taxon>
        <taxon>Pseudonocardiales</taxon>
        <taxon>Pseudonocardiaceae</taxon>
        <taxon>Amycolatopsis</taxon>
    </lineage>
</organism>
<evidence type="ECO:0000313" key="5">
    <source>
        <dbReference type="Proteomes" id="UP000635387"/>
    </source>
</evidence>
<name>A0ABQ3LBG7_9PSEU</name>
<proteinExistence type="inferred from homology"/>